<proteinExistence type="predicted"/>
<reference evidence="2" key="1">
    <citation type="submission" date="2020-02" db="EMBL/GenBank/DDBJ databases">
        <authorList>
            <person name="Meier V. D."/>
        </authorList>
    </citation>
    <scope>NUCLEOTIDE SEQUENCE</scope>
    <source>
        <strain evidence="2">AVDCRST_MAG49</strain>
    </source>
</reference>
<accession>A0A6J4UYD0</accession>
<dbReference type="EMBL" id="CADCWG010000188">
    <property type="protein sequence ID" value="CAA9563943.1"/>
    <property type="molecule type" value="Genomic_DNA"/>
</dbReference>
<organism evidence="2">
    <name type="scientific">uncultured Thermomicrobiales bacterium</name>
    <dbReference type="NCBI Taxonomy" id="1645740"/>
    <lineage>
        <taxon>Bacteria</taxon>
        <taxon>Pseudomonadati</taxon>
        <taxon>Thermomicrobiota</taxon>
        <taxon>Thermomicrobia</taxon>
        <taxon>Thermomicrobiales</taxon>
        <taxon>environmental samples</taxon>
    </lineage>
</organism>
<evidence type="ECO:0000313" key="2">
    <source>
        <dbReference type="EMBL" id="CAA9563943.1"/>
    </source>
</evidence>
<name>A0A6J4UYD0_9BACT</name>
<feature type="compositionally biased region" description="Low complexity" evidence="1">
    <location>
        <begin position="16"/>
        <end position="41"/>
    </location>
</feature>
<sequence>GGALPLDARRLRRPAAGRSLGAGADRGRAAPAPRLAAGQPASFHRSRRSAL</sequence>
<dbReference type="AlphaFoldDB" id="A0A6J4UYD0"/>
<feature type="non-terminal residue" evidence="2">
    <location>
        <position position="51"/>
    </location>
</feature>
<evidence type="ECO:0000256" key="1">
    <source>
        <dbReference type="SAM" id="MobiDB-lite"/>
    </source>
</evidence>
<protein>
    <submittedName>
        <fullName evidence="2">Uncharacterized protein</fullName>
    </submittedName>
</protein>
<feature type="region of interest" description="Disordered" evidence="1">
    <location>
        <begin position="1"/>
        <end position="51"/>
    </location>
</feature>
<gene>
    <name evidence="2" type="ORF">AVDCRST_MAG49-2737</name>
</gene>
<feature type="non-terminal residue" evidence="2">
    <location>
        <position position="1"/>
    </location>
</feature>